<dbReference type="EMBL" id="UINC01050376">
    <property type="protein sequence ID" value="SVB63255.1"/>
    <property type="molecule type" value="Genomic_DNA"/>
</dbReference>
<protein>
    <submittedName>
        <fullName evidence="1">Uncharacterized protein</fullName>
    </submittedName>
</protein>
<feature type="non-terminal residue" evidence="1">
    <location>
        <position position="1"/>
    </location>
</feature>
<sequence length="35" mass="4170">KDSRDVTGRYIVVQIEDLREPMQQITDELWNHING</sequence>
<proteinExistence type="predicted"/>
<name>A0A382FKW0_9ZZZZ</name>
<accession>A0A382FKW0</accession>
<gene>
    <name evidence="1" type="ORF">METZ01_LOCUS216109</name>
</gene>
<reference evidence="1" key="1">
    <citation type="submission" date="2018-05" db="EMBL/GenBank/DDBJ databases">
        <authorList>
            <person name="Lanie J.A."/>
            <person name="Ng W.-L."/>
            <person name="Kazmierczak K.M."/>
            <person name="Andrzejewski T.M."/>
            <person name="Davidsen T.M."/>
            <person name="Wayne K.J."/>
            <person name="Tettelin H."/>
            <person name="Glass J.I."/>
            <person name="Rusch D."/>
            <person name="Podicherti R."/>
            <person name="Tsui H.-C.T."/>
            <person name="Winkler M.E."/>
        </authorList>
    </citation>
    <scope>NUCLEOTIDE SEQUENCE</scope>
</reference>
<dbReference type="AlphaFoldDB" id="A0A382FKW0"/>
<organism evidence="1">
    <name type="scientific">marine metagenome</name>
    <dbReference type="NCBI Taxonomy" id="408172"/>
    <lineage>
        <taxon>unclassified sequences</taxon>
        <taxon>metagenomes</taxon>
        <taxon>ecological metagenomes</taxon>
    </lineage>
</organism>
<evidence type="ECO:0000313" key="1">
    <source>
        <dbReference type="EMBL" id="SVB63255.1"/>
    </source>
</evidence>